<dbReference type="GO" id="GO:0031122">
    <property type="term" value="P:cytoplasmic microtubule organization"/>
    <property type="evidence" value="ECO:0007669"/>
    <property type="project" value="TreeGrafter"/>
</dbReference>
<dbReference type="GO" id="GO:0005524">
    <property type="term" value="F:ATP binding"/>
    <property type="evidence" value="ECO:0007669"/>
    <property type="project" value="InterPro"/>
</dbReference>
<dbReference type="GO" id="GO:0007018">
    <property type="term" value="P:microtubule-based movement"/>
    <property type="evidence" value="ECO:0007669"/>
    <property type="project" value="InterPro"/>
</dbReference>
<dbReference type="GO" id="GO:0051959">
    <property type="term" value="F:dynein light intermediate chain binding"/>
    <property type="evidence" value="ECO:0007669"/>
    <property type="project" value="InterPro"/>
</dbReference>
<dbReference type="Gene3D" id="3.40.50.300">
    <property type="entry name" value="P-loop containing nucleotide triphosphate hydrolases"/>
    <property type="match status" value="1"/>
</dbReference>
<dbReference type="EMBL" id="CALTRL010002614">
    <property type="protein sequence ID" value="CAH7676197.1"/>
    <property type="molecule type" value="Genomic_DNA"/>
</dbReference>
<organism evidence="2 3">
    <name type="scientific">Phakopsora pachyrhizi</name>
    <name type="common">Asian soybean rust disease fungus</name>
    <dbReference type="NCBI Taxonomy" id="170000"/>
    <lineage>
        <taxon>Eukaryota</taxon>
        <taxon>Fungi</taxon>
        <taxon>Dikarya</taxon>
        <taxon>Basidiomycota</taxon>
        <taxon>Pucciniomycotina</taxon>
        <taxon>Pucciniomycetes</taxon>
        <taxon>Pucciniales</taxon>
        <taxon>Phakopsoraceae</taxon>
        <taxon>Phakopsora</taxon>
    </lineage>
</organism>
<dbReference type="GO" id="GO:0005881">
    <property type="term" value="C:cytoplasmic microtubule"/>
    <property type="evidence" value="ECO:0007669"/>
    <property type="project" value="TreeGrafter"/>
</dbReference>
<keyword evidence="3" id="KW-1185">Reference proteome</keyword>
<name>A0AAV0B3D6_PHAPC</name>
<dbReference type="Proteomes" id="UP001153365">
    <property type="component" value="Unassembled WGS sequence"/>
</dbReference>
<dbReference type="AlphaFoldDB" id="A0AAV0B3D6"/>
<dbReference type="GO" id="GO:0005868">
    <property type="term" value="C:cytoplasmic dynein complex"/>
    <property type="evidence" value="ECO:0007669"/>
    <property type="project" value="TreeGrafter"/>
</dbReference>
<proteinExistence type="predicted"/>
<dbReference type="InterPro" id="IPR027417">
    <property type="entry name" value="P-loop_NTPase"/>
</dbReference>
<dbReference type="GO" id="GO:0007097">
    <property type="term" value="P:nuclear migration"/>
    <property type="evidence" value="ECO:0007669"/>
    <property type="project" value="TreeGrafter"/>
</dbReference>
<dbReference type="GO" id="GO:0045505">
    <property type="term" value="F:dynein intermediate chain binding"/>
    <property type="evidence" value="ECO:0007669"/>
    <property type="project" value="InterPro"/>
</dbReference>
<dbReference type="InterPro" id="IPR026983">
    <property type="entry name" value="DHC"/>
</dbReference>
<evidence type="ECO:0000313" key="3">
    <source>
        <dbReference type="Proteomes" id="UP001153365"/>
    </source>
</evidence>
<evidence type="ECO:0000259" key="1">
    <source>
        <dbReference type="Pfam" id="PF12774"/>
    </source>
</evidence>
<dbReference type="PANTHER" id="PTHR10676">
    <property type="entry name" value="DYNEIN HEAVY CHAIN FAMILY PROTEIN"/>
    <property type="match status" value="1"/>
</dbReference>
<dbReference type="GO" id="GO:0007052">
    <property type="term" value="P:mitotic spindle organization"/>
    <property type="evidence" value="ECO:0007669"/>
    <property type="project" value="TreeGrafter"/>
</dbReference>
<feature type="domain" description="Dynein heavy chain hydrolytic ATP-binding dynein motor region" evidence="1">
    <location>
        <begin position="25"/>
        <end position="223"/>
    </location>
</feature>
<accession>A0AAV0B3D6</accession>
<dbReference type="GO" id="GO:0008569">
    <property type="term" value="F:minus-end-directed microtubule motor activity"/>
    <property type="evidence" value="ECO:0007669"/>
    <property type="project" value="TreeGrafter"/>
</dbReference>
<dbReference type="PANTHER" id="PTHR10676:SF314">
    <property type="entry name" value="CYTOPLASMIC DYNEIN 1 HEAVY CHAIN 1"/>
    <property type="match status" value="1"/>
</dbReference>
<dbReference type="Pfam" id="PF12774">
    <property type="entry name" value="AAA_6"/>
    <property type="match status" value="1"/>
</dbReference>
<dbReference type="InterPro" id="IPR035699">
    <property type="entry name" value="AAA_6"/>
</dbReference>
<reference evidence="2" key="1">
    <citation type="submission" date="2022-06" db="EMBL/GenBank/DDBJ databases">
        <authorList>
            <consortium name="SYNGENTA / RWTH Aachen University"/>
        </authorList>
    </citation>
    <scope>NUCLEOTIDE SEQUENCE</scope>
</reference>
<comment type="caution">
    <text evidence="2">The sequence shown here is derived from an EMBL/GenBank/DDBJ whole genome shotgun (WGS) entry which is preliminary data.</text>
</comment>
<gene>
    <name evidence="2" type="ORF">PPACK8108_LOCUS11308</name>
</gene>
<protein>
    <submittedName>
        <fullName evidence="2">Dynein heavy chain 1, cytosolic</fullName>
    </submittedName>
</protein>
<evidence type="ECO:0000313" key="2">
    <source>
        <dbReference type="EMBL" id="CAH7676197.1"/>
    </source>
</evidence>
<dbReference type="GO" id="GO:0005938">
    <property type="term" value="C:cell cortex"/>
    <property type="evidence" value="ECO:0007669"/>
    <property type="project" value="TreeGrafter"/>
</dbReference>
<sequence length="224" mass="24912">MFAGLLALIIDQDLTRKENMCSREGKTKSVKSLDVQLRQFVLVFCCDKTFDFQATGRIFVGLFQVGAWGYFDGANRLEERILSAVSHLIQSIKLGLGAISFDQSAEVEIVGKMLWINTNRGIVITMNPGYAGRSNLPDNLKLFRSMAMTRPGFRTAETLSSKVVPFFSLCSKQLSRQPNYNFAGEIGGAIIASVDQREQCILIQSVTETIVSKLVAEHVHLLNR</sequence>